<evidence type="ECO:0000313" key="2">
    <source>
        <dbReference type="EMBL" id="EUA60263.1"/>
    </source>
</evidence>
<name>A0A829QCF5_9MYCO</name>
<gene>
    <name evidence="2" type="ORF">I542_0394</name>
</gene>
<dbReference type="InterPro" id="IPR055871">
    <property type="entry name" value="DUF7448"/>
</dbReference>
<comment type="caution">
    <text evidence="2">The sequence shown here is derived from an EMBL/GenBank/DDBJ whole genome shotgun (WGS) entry which is preliminary data.</text>
</comment>
<reference evidence="2 3" key="1">
    <citation type="submission" date="2013-12" db="EMBL/GenBank/DDBJ databases">
        <authorList>
            <person name="Zelazny A."/>
            <person name="Olivier K."/>
            <person name="Holland S."/>
            <person name="Lenaerts A."/>
            <person name="Ordway D."/>
            <person name="DeGroote M.A."/>
            <person name="Parker T."/>
            <person name="Sizemore C."/>
            <person name="Tallon L.J."/>
            <person name="Sadzewicz L.K."/>
            <person name="Sengamalay N."/>
            <person name="Fraser C.M."/>
            <person name="Hine E."/>
            <person name="Shefchek K.A."/>
            <person name="Das S.P."/>
            <person name="Tettelin H."/>
        </authorList>
    </citation>
    <scope>NUCLEOTIDE SEQUENCE [LARGE SCALE GENOMIC DNA]</scope>
    <source>
        <strain evidence="2 3">1948</strain>
    </source>
</reference>
<sequence length="143" mass="15260">MGMTDLQNVHERIAGKRIASVEADGTRLVLNDGTVLHLYMSDSDCCASADGKWVIQPDALEAIITGVQVTPDADRSGYDGDGNTNYATISILHNQNPIALADCYANDGNGGYYFSVLSLRVVMPGDEDDVKVEVLNSDSSSSD</sequence>
<dbReference type="EMBL" id="JAOH01000002">
    <property type="protein sequence ID" value="EUA60263.1"/>
    <property type="molecule type" value="Genomic_DNA"/>
</dbReference>
<accession>A0A829QCF5</accession>
<dbReference type="Proteomes" id="UP000021210">
    <property type="component" value="Unassembled WGS sequence"/>
</dbReference>
<evidence type="ECO:0000259" key="1">
    <source>
        <dbReference type="Pfam" id="PF24240"/>
    </source>
</evidence>
<proteinExistence type="predicted"/>
<evidence type="ECO:0000313" key="3">
    <source>
        <dbReference type="Proteomes" id="UP000021210"/>
    </source>
</evidence>
<dbReference type="AlphaFoldDB" id="A0A829QCF5"/>
<dbReference type="Pfam" id="PF24240">
    <property type="entry name" value="DUF7448"/>
    <property type="match status" value="1"/>
</dbReference>
<feature type="domain" description="DUF7448" evidence="1">
    <location>
        <begin position="12"/>
        <end position="113"/>
    </location>
</feature>
<protein>
    <recommendedName>
        <fullName evidence="1">DUF7448 domain-containing protein</fullName>
    </recommendedName>
</protein>
<organism evidence="2 3">
    <name type="scientific">Mycobacteroides abscessus 1948</name>
    <dbReference type="NCBI Taxonomy" id="1299323"/>
    <lineage>
        <taxon>Bacteria</taxon>
        <taxon>Bacillati</taxon>
        <taxon>Actinomycetota</taxon>
        <taxon>Actinomycetes</taxon>
        <taxon>Mycobacteriales</taxon>
        <taxon>Mycobacteriaceae</taxon>
        <taxon>Mycobacteroides</taxon>
        <taxon>Mycobacteroides abscessus</taxon>
    </lineage>
</organism>